<dbReference type="Pfam" id="PF01476">
    <property type="entry name" value="LysM"/>
    <property type="match status" value="1"/>
</dbReference>
<feature type="region of interest" description="Disordered" evidence="3">
    <location>
        <begin position="1"/>
        <end position="20"/>
    </location>
</feature>
<evidence type="ECO:0000313" key="5">
    <source>
        <dbReference type="EMBL" id="SEO10665.1"/>
    </source>
</evidence>
<dbReference type="InterPro" id="IPR010618">
    <property type="entry name" value="RPF"/>
</dbReference>
<dbReference type="RefSeq" id="WP_079176106.1">
    <property type="nucleotide sequence ID" value="NZ_FODD01000017.1"/>
</dbReference>
<evidence type="ECO:0000256" key="3">
    <source>
        <dbReference type="SAM" id="MobiDB-lite"/>
    </source>
</evidence>
<dbReference type="SMART" id="SM00257">
    <property type="entry name" value="LysM"/>
    <property type="match status" value="1"/>
</dbReference>
<name>A0A1H8LZY1_9ACTN</name>
<comment type="similarity">
    <text evidence="1">Belongs to the transglycosylase family. Rpf subfamily.</text>
</comment>
<dbReference type="InterPro" id="IPR018392">
    <property type="entry name" value="LysM"/>
</dbReference>
<feature type="region of interest" description="Disordered" evidence="3">
    <location>
        <begin position="48"/>
        <end position="201"/>
    </location>
</feature>
<evidence type="ECO:0000256" key="1">
    <source>
        <dbReference type="ARBA" id="ARBA00010830"/>
    </source>
</evidence>
<dbReference type="InterPro" id="IPR023346">
    <property type="entry name" value="Lysozyme-like_dom_sf"/>
</dbReference>
<dbReference type="InterPro" id="IPR036779">
    <property type="entry name" value="LysM_dom_sf"/>
</dbReference>
<dbReference type="CDD" id="cd00118">
    <property type="entry name" value="LysM"/>
    <property type="match status" value="1"/>
</dbReference>
<dbReference type="Gene3D" id="1.10.530.10">
    <property type="match status" value="1"/>
</dbReference>
<protein>
    <submittedName>
        <fullName evidence="5">LysM domain-containing protein</fullName>
    </submittedName>
</protein>
<evidence type="ECO:0000259" key="4">
    <source>
        <dbReference type="PROSITE" id="PS51782"/>
    </source>
</evidence>
<dbReference type="Proteomes" id="UP000181951">
    <property type="component" value="Unassembled WGS sequence"/>
</dbReference>
<feature type="region of interest" description="Disordered" evidence="3">
    <location>
        <begin position="290"/>
        <end position="330"/>
    </location>
</feature>
<proteinExistence type="inferred from homology"/>
<keyword evidence="6" id="KW-1185">Reference proteome</keyword>
<evidence type="ECO:0000313" key="6">
    <source>
        <dbReference type="Proteomes" id="UP000181951"/>
    </source>
</evidence>
<feature type="compositionally biased region" description="Basic and acidic residues" evidence="3">
    <location>
        <begin position="1"/>
        <end position="12"/>
    </location>
</feature>
<organism evidence="5 6">
    <name type="scientific">Actinacidiphila rubida</name>
    <dbReference type="NCBI Taxonomy" id="310780"/>
    <lineage>
        <taxon>Bacteria</taxon>
        <taxon>Bacillati</taxon>
        <taxon>Actinomycetota</taxon>
        <taxon>Actinomycetes</taxon>
        <taxon>Kitasatosporales</taxon>
        <taxon>Streptomycetaceae</taxon>
        <taxon>Actinacidiphila</taxon>
    </lineage>
</organism>
<accession>A0A1H8LZY1</accession>
<dbReference type="PROSITE" id="PS51782">
    <property type="entry name" value="LYSM"/>
    <property type="match status" value="1"/>
</dbReference>
<feature type="compositionally biased region" description="Low complexity" evidence="3">
    <location>
        <begin position="52"/>
        <end position="66"/>
    </location>
</feature>
<dbReference type="Gene3D" id="3.10.350.10">
    <property type="entry name" value="LysM domain"/>
    <property type="match status" value="1"/>
</dbReference>
<dbReference type="CDD" id="cd13925">
    <property type="entry name" value="RPF"/>
    <property type="match status" value="1"/>
</dbReference>
<sequence length="373" mass="37206">MIELSKYREIRSSRRNGATVSGVRAATALAALGATALWPLVTQSASAAPPLRGQAAAPPARSAQAGPLHAGPAVSGIQPSGTLAGGTPPGPAQAGSRPSGRGAGTLGAGPRLTGPGQGSLAPSGTLPAAGPGPQGAETATSGAQQEGRKSGKPRRSGRPGRNAGRKHAGRQSGPGAGKATAAAAAARHKGTAQAGSPQAAATPAALAPGSVWDHIAQCESSGDWHINSGNGFYGGLQFWQPTWRRFGGGRYAHRADLASRVEQIAIAQSVLRDQGWGAWPVCSRRLGLHGHLPPRPRPPAPAQPPAQTPAQTPAPAPAPTQGPRHTVAPGETLSGIARANHVAGGWSGLYQANKAAVGADPDRLAVGTVLALP</sequence>
<dbReference type="Pfam" id="PF06737">
    <property type="entry name" value="Transglycosylas"/>
    <property type="match status" value="1"/>
</dbReference>
<feature type="domain" description="LysM" evidence="4">
    <location>
        <begin position="323"/>
        <end position="372"/>
    </location>
</feature>
<dbReference type="AlphaFoldDB" id="A0A1H8LZY1"/>
<keyword evidence="2" id="KW-0378">Hydrolase</keyword>
<evidence type="ECO:0000256" key="2">
    <source>
        <dbReference type="ARBA" id="ARBA00022801"/>
    </source>
</evidence>
<feature type="compositionally biased region" description="Pro residues" evidence="3">
    <location>
        <begin position="295"/>
        <end position="320"/>
    </location>
</feature>
<feature type="compositionally biased region" description="Basic residues" evidence="3">
    <location>
        <begin position="150"/>
        <end position="169"/>
    </location>
</feature>
<dbReference type="GO" id="GO:0016787">
    <property type="term" value="F:hydrolase activity"/>
    <property type="evidence" value="ECO:0007669"/>
    <property type="project" value="UniProtKB-KW"/>
</dbReference>
<dbReference type="OrthoDB" id="1404170at2"/>
<dbReference type="STRING" id="310780.SAMN05216267_1017112"/>
<dbReference type="EMBL" id="FODD01000017">
    <property type="protein sequence ID" value="SEO10665.1"/>
    <property type="molecule type" value="Genomic_DNA"/>
</dbReference>
<feature type="compositionally biased region" description="Low complexity" evidence="3">
    <location>
        <begin position="177"/>
        <end position="201"/>
    </location>
</feature>
<dbReference type="SUPFAM" id="SSF53955">
    <property type="entry name" value="Lysozyme-like"/>
    <property type="match status" value="1"/>
</dbReference>
<reference evidence="5 6" key="1">
    <citation type="submission" date="2016-10" db="EMBL/GenBank/DDBJ databases">
        <authorList>
            <person name="de Groot N.N."/>
        </authorList>
    </citation>
    <scope>NUCLEOTIDE SEQUENCE [LARGE SCALE GENOMIC DNA]</scope>
    <source>
        <strain evidence="5 6">CGMCC 4.2026</strain>
    </source>
</reference>
<gene>
    <name evidence="5" type="ORF">SAMN05216267_1017112</name>
</gene>